<gene>
    <name evidence="1" type="ORF">N7472_000261</name>
</gene>
<dbReference type="EMBL" id="JAPQKP010000001">
    <property type="protein sequence ID" value="KAJ5210122.1"/>
    <property type="molecule type" value="Genomic_DNA"/>
</dbReference>
<keyword evidence="2" id="KW-1185">Reference proteome</keyword>
<accession>A0A9W9T5E5</accession>
<evidence type="ECO:0000313" key="2">
    <source>
        <dbReference type="Proteomes" id="UP001150879"/>
    </source>
</evidence>
<protein>
    <submittedName>
        <fullName evidence="1">L-lysine 2-3-aminomutase</fullName>
    </submittedName>
</protein>
<evidence type="ECO:0000313" key="1">
    <source>
        <dbReference type="EMBL" id="KAJ5210122.1"/>
    </source>
</evidence>
<comment type="caution">
    <text evidence="1">The sequence shown here is derived from an EMBL/GenBank/DDBJ whole genome shotgun (WGS) entry which is preliminary data.</text>
</comment>
<sequence length="110" mass="12685">MTRKGWLCVDANHPLSPSFSPSLYRTHSYYPSRTMPRLVIPNLSRSIILSYTYPDTYDHRVWKTGLPVRSAVLKPHAGELVVGWVTTSESSLLYVFAYTRICLFGRLSFW</sequence>
<proteinExistence type="predicted"/>
<dbReference type="Proteomes" id="UP001150879">
    <property type="component" value="Unassembled WGS sequence"/>
</dbReference>
<dbReference type="AlphaFoldDB" id="A0A9W9T5E5"/>
<reference evidence="1" key="2">
    <citation type="journal article" date="2023" name="IMA Fungus">
        <title>Comparative genomic study of the Penicillium genus elucidates a diverse pangenome and 15 lateral gene transfer events.</title>
        <authorList>
            <person name="Petersen C."/>
            <person name="Sorensen T."/>
            <person name="Nielsen M.R."/>
            <person name="Sondergaard T.E."/>
            <person name="Sorensen J.L."/>
            <person name="Fitzpatrick D.A."/>
            <person name="Frisvad J.C."/>
            <person name="Nielsen K.L."/>
        </authorList>
    </citation>
    <scope>NUCLEOTIDE SEQUENCE</scope>
    <source>
        <strain evidence="1">IBT 16849</strain>
    </source>
</reference>
<name>A0A9W9T5E5_9EURO</name>
<organism evidence="1 2">
    <name type="scientific">Penicillium cf. griseofulvum</name>
    <dbReference type="NCBI Taxonomy" id="2972120"/>
    <lineage>
        <taxon>Eukaryota</taxon>
        <taxon>Fungi</taxon>
        <taxon>Dikarya</taxon>
        <taxon>Ascomycota</taxon>
        <taxon>Pezizomycotina</taxon>
        <taxon>Eurotiomycetes</taxon>
        <taxon>Eurotiomycetidae</taxon>
        <taxon>Eurotiales</taxon>
        <taxon>Aspergillaceae</taxon>
        <taxon>Penicillium</taxon>
    </lineage>
</organism>
<reference evidence="1" key="1">
    <citation type="submission" date="2022-11" db="EMBL/GenBank/DDBJ databases">
        <authorList>
            <person name="Petersen C."/>
        </authorList>
    </citation>
    <scope>NUCLEOTIDE SEQUENCE</scope>
    <source>
        <strain evidence="1">IBT 16849</strain>
    </source>
</reference>